<name>A0ABQ7JPW8_9FUNG</name>
<evidence type="ECO:0000313" key="2">
    <source>
        <dbReference type="EMBL" id="KAG0282671.1"/>
    </source>
</evidence>
<gene>
    <name evidence="2" type="ORF">BGZ96_000245</name>
</gene>
<accession>A0ABQ7JPW8</accession>
<keyword evidence="3" id="KW-1185">Reference proteome</keyword>
<proteinExistence type="predicted"/>
<dbReference type="InterPro" id="IPR004875">
    <property type="entry name" value="DDE_SF_endonuclease_dom"/>
</dbReference>
<dbReference type="EMBL" id="JAAAIM010001022">
    <property type="protein sequence ID" value="KAG0282671.1"/>
    <property type="molecule type" value="Genomic_DNA"/>
</dbReference>
<comment type="caution">
    <text evidence="2">The sequence shown here is derived from an EMBL/GenBank/DDBJ whole genome shotgun (WGS) entry which is preliminary data.</text>
</comment>
<evidence type="ECO:0000313" key="3">
    <source>
        <dbReference type="Proteomes" id="UP001194696"/>
    </source>
</evidence>
<dbReference type="Proteomes" id="UP001194696">
    <property type="component" value="Unassembled WGS sequence"/>
</dbReference>
<dbReference type="Pfam" id="PF03184">
    <property type="entry name" value="DDE_1"/>
    <property type="match status" value="1"/>
</dbReference>
<evidence type="ECO:0000259" key="1">
    <source>
        <dbReference type="Pfam" id="PF03184"/>
    </source>
</evidence>
<sequence>MDEEDEYQRDGEWVFSNIKVHFLPPNTTSHLQPMDAGIIRSFKAKYRAIHVQHLIDETGIIPGSDTITAANYVRENERDGRMEVNDLLSQWPENNRMSAEEWLNAEDELGAIANRPWTLDEVVDMYTQQEDGHDEEEFAFVAGGTTGVEKEKEVEERWTVGQMKRGIEQLKNYWLRQERLTLEEEERVEKNYMATLDMLEELKIETRTKQKQSMLTNFFTPN</sequence>
<reference evidence="2 3" key="1">
    <citation type="journal article" date="2020" name="Fungal Divers.">
        <title>Resolving the Mortierellaceae phylogeny through synthesis of multi-gene phylogenetics and phylogenomics.</title>
        <authorList>
            <person name="Vandepol N."/>
            <person name="Liber J."/>
            <person name="Desiro A."/>
            <person name="Na H."/>
            <person name="Kennedy M."/>
            <person name="Barry K."/>
            <person name="Grigoriev I.V."/>
            <person name="Miller A.N."/>
            <person name="O'Donnell K."/>
            <person name="Stajich J.E."/>
            <person name="Bonito G."/>
        </authorList>
    </citation>
    <scope>NUCLEOTIDE SEQUENCE [LARGE SCALE GENOMIC DNA]</scope>
    <source>
        <strain evidence="2 3">AD045</strain>
    </source>
</reference>
<organism evidence="2 3">
    <name type="scientific">Linnemannia gamsii</name>
    <dbReference type="NCBI Taxonomy" id="64522"/>
    <lineage>
        <taxon>Eukaryota</taxon>
        <taxon>Fungi</taxon>
        <taxon>Fungi incertae sedis</taxon>
        <taxon>Mucoromycota</taxon>
        <taxon>Mortierellomycotina</taxon>
        <taxon>Mortierellomycetes</taxon>
        <taxon>Mortierellales</taxon>
        <taxon>Mortierellaceae</taxon>
        <taxon>Linnemannia</taxon>
    </lineage>
</organism>
<feature type="domain" description="DDE-1" evidence="1">
    <location>
        <begin position="13"/>
        <end position="60"/>
    </location>
</feature>
<protein>
    <recommendedName>
        <fullName evidence="1">DDE-1 domain-containing protein</fullName>
    </recommendedName>
</protein>